<keyword evidence="2" id="KW-1185">Reference proteome</keyword>
<sequence>MLVLATLHRLLSQVISSPGLHTAVILTPKGQLVSYACDSTRTKDDVRLVVGLSSEIWLEVADQGIGMVDSELGRILVVGVQDSVVTTRAGTDLSPSSSANAGHPSDNPLMLVALSATEAVGWEDLEAKAIELTEHLSLPVSRLRKPLAATYASTPSPPATRHGR</sequence>
<comment type="caution">
    <text evidence="1">The sequence shown here is derived from an EMBL/GenBank/DDBJ whole genome shotgun (WGS) entry which is preliminary data.</text>
</comment>
<proteinExistence type="predicted"/>
<accession>A0ACC0UM13</accession>
<reference evidence="1" key="1">
    <citation type="submission" date="2021-03" db="EMBL/GenBank/DDBJ databases">
        <title>Evolutionary priming and transition to the ectomycorrhizal habit in an iconic lineage of mushroom-forming fungi: is preadaptation a requirement?</title>
        <authorList>
            <consortium name="DOE Joint Genome Institute"/>
            <person name="Looney B.P."/>
            <person name="Miyauchi S."/>
            <person name="Morin E."/>
            <person name="Drula E."/>
            <person name="Courty P.E."/>
            <person name="Chicoki N."/>
            <person name="Fauchery L."/>
            <person name="Kohler A."/>
            <person name="Kuo A."/>
            <person name="LaButti K."/>
            <person name="Pangilinan J."/>
            <person name="Lipzen A."/>
            <person name="Riley R."/>
            <person name="Andreopoulos W."/>
            <person name="He G."/>
            <person name="Johnson J."/>
            <person name="Barry K.W."/>
            <person name="Grigoriev I.V."/>
            <person name="Nagy L."/>
            <person name="Hibbett D."/>
            <person name="Henrissat B."/>
            <person name="Matheny P.B."/>
            <person name="Labbe J."/>
            <person name="Martin A.F."/>
        </authorList>
    </citation>
    <scope>NUCLEOTIDE SEQUENCE</scope>
    <source>
        <strain evidence="1">BPL698</strain>
    </source>
</reference>
<evidence type="ECO:0000313" key="2">
    <source>
        <dbReference type="Proteomes" id="UP001207468"/>
    </source>
</evidence>
<dbReference type="Proteomes" id="UP001207468">
    <property type="component" value="Unassembled WGS sequence"/>
</dbReference>
<organism evidence="1 2">
    <name type="scientific">Russula earlei</name>
    <dbReference type="NCBI Taxonomy" id="71964"/>
    <lineage>
        <taxon>Eukaryota</taxon>
        <taxon>Fungi</taxon>
        <taxon>Dikarya</taxon>
        <taxon>Basidiomycota</taxon>
        <taxon>Agaricomycotina</taxon>
        <taxon>Agaricomycetes</taxon>
        <taxon>Russulales</taxon>
        <taxon>Russulaceae</taxon>
        <taxon>Russula</taxon>
    </lineage>
</organism>
<evidence type="ECO:0000313" key="1">
    <source>
        <dbReference type="EMBL" id="KAI9512616.1"/>
    </source>
</evidence>
<dbReference type="EMBL" id="JAGFNK010000007">
    <property type="protein sequence ID" value="KAI9512616.1"/>
    <property type="molecule type" value="Genomic_DNA"/>
</dbReference>
<protein>
    <submittedName>
        <fullName evidence="1">Uncharacterized protein</fullName>
    </submittedName>
</protein>
<gene>
    <name evidence="1" type="ORF">F5148DRAFT_1161555</name>
</gene>
<name>A0ACC0UM13_9AGAM</name>